<dbReference type="FunFam" id="1.20.20.10:FF:000002">
    <property type="entry name" value="ATP synthase subunit c"/>
    <property type="match status" value="1"/>
</dbReference>
<evidence type="ECO:0000256" key="11">
    <source>
        <dbReference type="ARBA" id="ARBA00023136"/>
    </source>
</evidence>
<dbReference type="GO" id="GO:0033177">
    <property type="term" value="C:proton-transporting two-sector ATPase complex, proton-transporting domain"/>
    <property type="evidence" value="ECO:0007669"/>
    <property type="project" value="InterPro"/>
</dbReference>
<dbReference type="SUPFAM" id="SSF81333">
    <property type="entry name" value="F1F0 ATP synthase subunit C"/>
    <property type="match status" value="1"/>
</dbReference>
<comment type="subcellular location">
    <subcellularLocation>
        <location evidence="1 14">Cell membrane</location>
        <topology evidence="1 14">Multi-pass membrane protein</topology>
    </subcellularLocation>
</comment>
<keyword evidence="8 14" id="KW-1133">Transmembrane helix</keyword>
<keyword evidence="6 14" id="KW-0812">Transmembrane</keyword>
<dbReference type="PATRIC" id="fig|1579979.3.peg.148"/>
<keyword evidence="11 14" id="KW-0472">Membrane</keyword>
<accession>A0A0K0XSD6</accession>
<dbReference type="GO" id="GO:0046933">
    <property type="term" value="F:proton-transporting ATP synthase activity, rotational mechanism"/>
    <property type="evidence" value="ECO:0007669"/>
    <property type="project" value="UniProtKB-UniRule"/>
</dbReference>
<comment type="function">
    <text evidence="13 14">F(1)F(0) ATP synthase produces ATP from ADP in the presence of a proton or sodium gradient. F-type ATPases consist of two structural domains, F(1) containing the extramembraneous catalytic core and F(0) containing the membrane proton channel, linked together by a central stalk and a peripheral stalk. During catalysis, ATP synthesis in the catalytic domain of F(1) is coupled via a rotary mechanism of the central stalk subunits to proton translocation.</text>
</comment>
<sequence length="89" mass="8976">METIALIQANTAIAVGLIFAFAALGTGIGFGLLGGKFLEGASRQPELAGMLQVRMFIIAGLLDALSIIGVAFAALLLFANPLLSAVTGA</sequence>
<dbReference type="InterPro" id="IPR038662">
    <property type="entry name" value="ATP_synth_F0_csu_sf"/>
</dbReference>
<dbReference type="InterPro" id="IPR005953">
    <property type="entry name" value="ATP_synth_csu_bac/chlpt"/>
</dbReference>
<dbReference type="Proteomes" id="UP000066624">
    <property type="component" value="Chromosome"/>
</dbReference>
<reference evidence="15 16" key="1">
    <citation type="submission" date="2015-07" db="EMBL/GenBank/DDBJ databases">
        <authorList>
            <person name="Noorani M."/>
        </authorList>
    </citation>
    <scope>NUCLEOTIDE SEQUENCE [LARGE SCALE GENOMIC DNA]</scope>
    <source>
        <strain evidence="15 16">KCTC 42284</strain>
    </source>
</reference>
<dbReference type="InterPro" id="IPR035921">
    <property type="entry name" value="F/V-ATP_Csub_sf"/>
</dbReference>
<evidence type="ECO:0000313" key="15">
    <source>
        <dbReference type="EMBL" id="AKS40532.1"/>
    </source>
</evidence>
<name>A0A0K0XSD6_9GAMM</name>
<keyword evidence="5 14" id="KW-0138">CF(0)</keyword>
<dbReference type="NCBIfam" id="TIGR01260">
    <property type="entry name" value="ATP_synt_c"/>
    <property type="match status" value="1"/>
</dbReference>
<evidence type="ECO:0000256" key="10">
    <source>
        <dbReference type="ARBA" id="ARBA00023121"/>
    </source>
</evidence>
<dbReference type="CDD" id="cd18185">
    <property type="entry name" value="ATP-synt_Fo_c_ATPE"/>
    <property type="match status" value="1"/>
</dbReference>
<keyword evidence="10 14" id="KW-0446">Lipid-binding</keyword>
<evidence type="ECO:0000256" key="1">
    <source>
        <dbReference type="ARBA" id="ARBA00004651"/>
    </source>
</evidence>
<evidence type="ECO:0000256" key="12">
    <source>
        <dbReference type="ARBA" id="ARBA00023310"/>
    </source>
</evidence>
<evidence type="ECO:0000256" key="7">
    <source>
        <dbReference type="ARBA" id="ARBA00022781"/>
    </source>
</evidence>
<dbReference type="Pfam" id="PF00137">
    <property type="entry name" value="ATP-synt_C"/>
    <property type="match status" value="1"/>
</dbReference>
<dbReference type="KEGG" id="wma:WM2015_143"/>
<comment type="function">
    <text evidence="14">Key component of the F(0) channel; it plays a direct role in translocation across the membrane. A homomeric c-ring of between 10-14 subunits forms the central stalk rotor element with the F(1) delta and epsilon subunits.</text>
</comment>
<keyword evidence="7 14" id="KW-0375">Hydrogen ion transport</keyword>
<keyword evidence="16" id="KW-1185">Reference proteome</keyword>
<dbReference type="GO" id="GO:0005886">
    <property type="term" value="C:plasma membrane"/>
    <property type="evidence" value="ECO:0007669"/>
    <property type="project" value="UniProtKB-SubCell"/>
</dbReference>
<feature type="transmembrane region" description="Helical" evidence="14">
    <location>
        <begin position="55"/>
        <end position="79"/>
    </location>
</feature>
<evidence type="ECO:0000256" key="14">
    <source>
        <dbReference type="HAMAP-Rule" id="MF_01396"/>
    </source>
</evidence>
<evidence type="ECO:0000256" key="4">
    <source>
        <dbReference type="ARBA" id="ARBA00022475"/>
    </source>
</evidence>
<dbReference type="NCBIfam" id="NF005363">
    <property type="entry name" value="PRK06876.1"/>
    <property type="match status" value="1"/>
</dbReference>
<dbReference type="InterPro" id="IPR002379">
    <property type="entry name" value="ATPase_proteolipid_c-like_dom"/>
</dbReference>
<organism evidence="15 16">
    <name type="scientific">Wenzhouxiangella marina</name>
    <dbReference type="NCBI Taxonomy" id="1579979"/>
    <lineage>
        <taxon>Bacteria</taxon>
        <taxon>Pseudomonadati</taxon>
        <taxon>Pseudomonadota</taxon>
        <taxon>Gammaproteobacteria</taxon>
        <taxon>Chromatiales</taxon>
        <taxon>Wenzhouxiangellaceae</taxon>
        <taxon>Wenzhouxiangella</taxon>
    </lineage>
</organism>
<evidence type="ECO:0000256" key="6">
    <source>
        <dbReference type="ARBA" id="ARBA00022692"/>
    </source>
</evidence>
<dbReference type="HAMAP" id="MF_01396">
    <property type="entry name" value="ATP_synth_c_bact"/>
    <property type="match status" value="1"/>
</dbReference>
<dbReference type="PRINTS" id="PR00124">
    <property type="entry name" value="ATPASEC"/>
</dbReference>
<evidence type="ECO:0000256" key="2">
    <source>
        <dbReference type="ARBA" id="ARBA00006704"/>
    </source>
</evidence>
<comment type="similarity">
    <text evidence="2 14">Belongs to the ATPase C chain family.</text>
</comment>
<dbReference type="GO" id="GO:0008289">
    <property type="term" value="F:lipid binding"/>
    <property type="evidence" value="ECO:0007669"/>
    <property type="project" value="UniProtKB-KW"/>
</dbReference>
<evidence type="ECO:0000256" key="9">
    <source>
        <dbReference type="ARBA" id="ARBA00023065"/>
    </source>
</evidence>
<dbReference type="Gene3D" id="1.20.20.10">
    <property type="entry name" value="F1F0 ATP synthase subunit C"/>
    <property type="match status" value="1"/>
</dbReference>
<protein>
    <recommendedName>
        <fullName evidence="14">ATP synthase subunit c</fullName>
    </recommendedName>
    <alternativeName>
        <fullName evidence="14">ATP synthase F(0) sector subunit c</fullName>
    </alternativeName>
    <alternativeName>
        <fullName evidence="14">F-type ATPase subunit c</fullName>
        <shortName evidence="14">F-ATPase subunit c</shortName>
    </alternativeName>
    <alternativeName>
        <fullName evidence="14">Lipid-binding protein</fullName>
    </alternativeName>
</protein>
<dbReference type="InterPro" id="IPR000454">
    <property type="entry name" value="ATP_synth_F0_csu"/>
</dbReference>
<feature type="site" description="Reversibly protonated during proton transport" evidence="14">
    <location>
        <position position="63"/>
    </location>
</feature>
<dbReference type="InterPro" id="IPR020537">
    <property type="entry name" value="ATP_synth_F0_csu_DDCD_BS"/>
</dbReference>
<keyword evidence="3 14" id="KW-0813">Transport</keyword>
<evidence type="ECO:0000256" key="13">
    <source>
        <dbReference type="ARBA" id="ARBA00025198"/>
    </source>
</evidence>
<dbReference type="AlphaFoldDB" id="A0A0K0XSD6"/>
<dbReference type="EMBL" id="CP012154">
    <property type="protein sequence ID" value="AKS40532.1"/>
    <property type="molecule type" value="Genomic_DNA"/>
</dbReference>
<evidence type="ECO:0000256" key="5">
    <source>
        <dbReference type="ARBA" id="ARBA00022547"/>
    </source>
</evidence>
<evidence type="ECO:0000256" key="3">
    <source>
        <dbReference type="ARBA" id="ARBA00022448"/>
    </source>
</evidence>
<dbReference type="GO" id="GO:0045259">
    <property type="term" value="C:proton-transporting ATP synthase complex"/>
    <property type="evidence" value="ECO:0007669"/>
    <property type="project" value="UniProtKB-KW"/>
</dbReference>
<evidence type="ECO:0000256" key="8">
    <source>
        <dbReference type="ARBA" id="ARBA00022989"/>
    </source>
</evidence>
<dbReference type="RefSeq" id="WP_049724238.1">
    <property type="nucleotide sequence ID" value="NZ_CP012154.1"/>
</dbReference>
<dbReference type="PROSITE" id="PS00605">
    <property type="entry name" value="ATPASE_C"/>
    <property type="match status" value="1"/>
</dbReference>
<keyword evidence="12 14" id="KW-0066">ATP synthesis</keyword>
<dbReference type="STRING" id="1579979.WM2015_143"/>
<evidence type="ECO:0000313" key="16">
    <source>
        <dbReference type="Proteomes" id="UP000066624"/>
    </source>
</evidence>
<feature type="transmembrane region" description="Helical" evidence="14">
    <location>
        <begin position="12"/>
        <end position="34"/>
    </location>
</feature>
<keyword evidence="4 14" id="KW-1003">Cell membrane</keyword>
<gene>
    <name evidence="14" type="primary">atpE</name>
    <name evidence="15" type="ORF">WM2015_143</name>
</gene>
<proteinExistence type="inferred from homology"/>
<keyword evidence="9 14" id="KW-0406">Ion transport</keyword>